<protein>
    <submittedName>
        <fullName evidence="1">Uncharacterized protein</fullName>
    </submittedName>
</protein>
<sequence length="147" mass="16812">MATEQTEDTPPEEIPVEIVLRYNKDDTDEHGFASVWNVASATCDGDTARTRDMAGRMLGFLCKKDYEHVVCSSTDASYLDEWFERDKAILYNWKADSETTDAITQHAYVPAAAMISFLKREKFKPTANYSPRRADRVAWFQEKWGLG</sequence>
<gene>
    <name evidence="1" type="ORF">RISK_003492</name>
</gene>
<evidence type="ECO:0000313" key="1">
    <source>
        <dbReference type="EMBL" id="KLU04438.1"/>
    </source>
</evidence>
<name>A0A0J1BCY0_RHOIS</name>
<dbReference type="AlphaFoldDB" id="A0A0J1BCY0"/>
<organism evidence="1 2">
    <name type="scientific">Rhodopirellula islandica</name>
    <dbReference type="NCBI Taxonomy" id="595434"/>
    <lineage>
        <taxon>Bacteria</taxon>
        <taxon>Pseudomonadati</taxon>
        <taxon>Planctomycetota</taxon>
        <taxon>Planctomycetia</taxon>
        <taxon>Pirellulales</taxon>
        <taxon>Pirellulaceae</taxon>
        <taxon>Rhodopirellula</taxon>
    </lineage>
</organism>
<proteinExistence type="predicted"/>
<comment type="caution">
    <text evidence="1">The sequence shown here is derived from an EMBL/GenBank/DDBJ whole genome shotgun (WGS) entry which is preliminary data.</text>
</comment>
<reference evidence="1" key="1">
    <citation type="submission" date="2015-05" db="EMBL/GenBank/DDBJ databases">
        <title>Permanent draft genome of Rhodopirellula islandicus K833.</title>
        <authorList>
            <person name="Kizina J."/>
            <person name="Richter M."/>
            <person name="Glockner F.O."/>
            <person name="Harder J."/>
        </authorList>
    </citation>
    <scope>NUCLEOTIDE SEQUENCE [LARGE SCALE GENOMIC DNA]</scope>
    <source>
        <strain evidence="1">K833</strain>
    </source>
</reference>
<dbReference type="STRING" id="595434.RISK_003492"/>
<dbReference type="PATRIC" id="fig|595434.4.peg.3326"/>
<dbReference type="OrthoDB" id="266475at2"/>
<evidence type="ECO:0000313" key="2">
    <source>
        <dbReference type="Proteomes" id="UP000036367"/>
    </source>
</evidence>
<dbReference type="RefSeq" id="WP_047814956.1">
    <property type="nucleotide sequence ID" value="NZ_LECT01000028.1"/>
</dbReference>
<dbReference type="EMBL" id="LECT01000028">
    <property type="protein sequence ID" value="KLU04438.1"/>
    <property type="molecule type" value="Genomic_DNA"/>
</dbReference>
<dbReference type="Proteomes" id="UP000036367">
    <property type="component" value="Unassembled WGS sequence"/>
</dbReference>
<accession>A0A0J1BCY0</accession>
<keyword evidence="2" id="KW-1185">Reference proteome</keyword>